<dbReference type="Pfam" id="PF13561">
    <property type="entry name" value="adh_short_C2"/>
    <property type="match status" value="1"/>
</dbReference>
<dbReference type="PRINTS" id="PR00080">
    <property type="entry name" value="SDRFAMILY"/>
</dbReference>
<dbReference type="GO" id="GO:0048038">
    <property type="term" value="F:quinone binding"/>
    <property type="evidence" value="ECO:0007669"/>
    <property type="project" value="TreeGrafter"/>
</dbReference>
<evidence type="ECO:0000313" key="3">
    <source>
        <dbReference type="EMBL" id="VAX44649.1"/>
    </source>
</evidence>
<dbReference type="OrthoDB" id="9806974at2"/>
<dbReference type="PROSITE" id="PS00061">
    <property type="entry name" value="ADH_SHORT"/>
    <property type="match status" value="1"/>
</dbReference>
<dbReference type="InterPro" id="IPR002347">
    <property type="entry name" value="SDR_fam"/>
</dbReference>
<sequence length="255" mass="27657">MQKLFKDRKVLITGAGNGIGAAIAEHLAQLGATVALIDFNCNLLVAKHQELADKGYHVSSFCADIANYEACQAAYEYFYNEIGFIDTLVNNAGISPKHQGHAHKIWQLSPEEWQRVVDVNLNGSFNLIRILVPQMIKHKFGKIINTSSVAANAYLPVVACHYSATKAAIIGLTRHLAGELGAYNIHVNAIAPGRIETPMVLEVGNQVNQHVIDDTPLGRLGSPTEVAKVVEFLASNDSSFVTGQVIDIAGGWLMR</sequence>
<organism evidence="3 4">
    <name type="scientific">Acinetobacter calcoaceticus</name>
    <dbReference type="NCBI Taxonomy" id="471"/>
    <lineage>
        <taxon>Bacteria</taxon>
        <taxon>Pseudomonadati</taxon>
        <taxon>Pseudomonadota</taxon>
        <taxon>Gammaproteobacteria</taxon>
        <taxon>Moraxellales</taxon>
        <taxon>Moraxellaceae</taxon>
        <taxon>Acinetobacter</taxon>
        <taxon>Acinetobacter calcoaceticus/baumannii complex</taxon>
    </lineage>
</organism>
<comment type="similarity">
    <text evidence="1">Belongs to the short-chain dehydrogenases/reductases (SDR) family.</text>
</comment>
<evidence type="ECO:0000313" key="4">
    <source>
        <dbReference type="Proteomes" id="UP000294355"/>
    </source>
</evidence>
<reference evidence="3 4" key="1">
    <citation type="submission" date="2018-08" db="EMBL/GenBank/DDBJ databases">
        <authorList>
            <person name="Gonzaga-Molto A."/>
        </authorList>
    </citation>
    <scope>NUCLEOTIDE SEQUENCE [LARGE SCALE GENOMIC DNA]</scope>
    <source>
        <strain evidence="3">Acinetobacter calcoaceticus str. 2117</strain>
    </source>
</reference>
<proteinExistence type="inferred from homology"/>
<accession>A0A446ZJH8</accession>
<dbReference type="Gene3D" id="3.40.50.720">
    <property type="entry name" value="NAD(P)-binding Rossmann-like Domain"/>
    <property type="match status" value="1"/>
</dbReference>
<dbReference type="PANTHER" id="PTHR42760:SF133">
    <property type="entry name" value="3-OXOACYL-[ACYL-CARRIER-PROTEIN] REDUCTASE"/>
    <property type="match status" value="1"/>
</dbReference>
<dbReference type="GO" id="GO:0006633">
    <property type="term" value="P:fatty acid biosynthetic process"/>
    <property type="evidence" value="ECO:0007669"/>
    <property type="project" value="TreeGrafter"/>
</dbReference>
<evidence type="ECO:0000256" key="1">
    <source>
        <dbReference type="ARBA" id="ARBA00006484"/>
    </source>
</evidence>
<dbReference type="FunFam" id="3.40.50.720:FF:000173">
    <property type="entry name" value="3-oxoacyl-[acyl-carrier protein] reductase"/>
    <property type="match status" value="1"/>
</dbReference>
<dbReference type="NCBIfam" id="NF009466">
    <property type="entry name" value="PRK12826.1-2"/>
    <property type="match status" value="1"/>
</dbReference>
<keyword evidence="2 3" id="KW-0560">Oxidoreductase</keyword>
<dbReference type="EC" id="1.1.1.100" evidence="3"/>
<protein>
    <submittedName>
        <fullName evidence="3">3-oxoacyl-[acyl-carrier-protein] reductase FabG</fullName>
        <ecNumber evidence="3">1.1.1.100</ecNumber>
    </submittedName>
</protein>
<dbReference type="PANTHER" id="PTHR42760">
    <property type="entry name" value="SHORT-CHAIN DEHYDROGENASES/REDUCTASES FAMILY MEMBER"/>
    <property type="match status" value="1"/>
</dbReference>
<dbReference type="InterPro" id="IPR036291">
    <property type="entry name" value="NAD(P)-bd_dom_sf"/>
</dbReference>
<dbReference type="GO" id="GO:0004316">
    <property type="term" value="F:3-oxoacyl-[acyl-carrier-protein] reductase (NADPH) activity"/>
    <property type="evidence" value="ECO:0007669"/>
    <property type="project" value="UniProtKB-EC"/>
</dbReference>
<gene>
    <name evidence="3" type="primary">fabG_5</name>
    <name evidence="3" type="ORF">AC2117_01833</name>
</gene>
<dbReference type="AlphaFoldDB" id="A0A446ZJH8"/>
<dbReference type="RefSeq" id="WP_133973579.1">
    <property type="nucleotide sequence ID" value="NZ_LS999521.1"/>
</dbReference>
<dbReference type="Proteomes" id="UP000294355">
    <property type="component" value="Chromosome"/>
</dbReference>
<evidence type="ECO:0000256" key="2">
    <source>
        <dbReference type="ARBA" id="ARBA00023002"/>
    </source>
</evidence>
<dbReference type="InterPro" id="IPR020904">
    <property type="entry name" value="Sc_DH/Rdtase_CS"/>
</dbReference>
<name>A0A446ZJH8_ACICA</name>
<dbReference type="PRINTS" id="PR00081">
    <property type="entry name" value="GDHRDH"/>
</dbReference>
<dbReference type="SUPFAM" id="SSF51735">
    <property type="entry name" value="NAD(P)-binding Rossmann-fold domains"/>
    <property type="match status" value="1"/>
</dbReference>
<dbReference type="EMBL" id="LS999521">
    <property type="protein sequence ID" value="VAX44649.1"/>
    <property type="molecule type" value="Genomic_DNA"/>
</dbReference>